<keyword evidence="3" id="KW-1185">Reference proteome</keyword>
<accession>E5AA69</accession>
<dbReference type="VEuPathDB" id="FungiDB:LEMA_uP016900.1"/>
<evidence type="ECO:0000313" key="3">
    <source>
        <dbReference type="Proteomes" id="UP000002668"/>
    </source>
</evidence>
<proteinExistence type="predicted"/>
<reference evidence="3" key="1">
    <citation type="journal article" date="2011" name="Nat. Commun.">
        <title>Effector diversification within compartments of the Leptosphaeria maculans genome affected by Repeat-Induced Point mutations.</title>
        <authorList>
            <person name="Rouxel T."/>
            <person name="Grandaubert J."/>
            <person name="Hane J.K."/>
            <person name="Hoede C."/>
            <person name="van de Wouw A.P."/>
            <person name="Couloux A."/>
            <person name="Dominguez V."/>
            <person name="Anthouard V."/>
            <person name="Bally P."/>
            <person name="Bourras S."/>
            <person name="Cozijnsen A.J."/>
            <person name="Ciuffetti L.M."/>
            <person name="Degrave A."/>
            <person name="Dilmaghani A."/>
            <person name="Duret L."/>
            <person name="Fudal I."/>
            <person name="Goodwin S.B."/>
            <person name="Gout L."/>
            <person name="Glaser N."/>
            <person name="Linglin J."/>
            <person name="Kema G.H.J."/>
            <person name="Lapalu N."/>
            <person name="Lawrence C.B."/>
            <person name="May K."/>
            <person name="Meyer M."/>
            <person name="Ollivier B."/>
            <person name="Poulain J."/>
            <person name="Schoch C.L."/>
            <person name="Simon A."/>
            <person name="Spatafora J.W."/>
            <person name="Stachowiak A."/>
            <person name="Turgeon B.G."/>
            <person name="Tyler B.M."/>
            <person name="Vincent D."/>
            <person name="Weissenbach J."/>
            <person name="Amselem J."/>
            <person name="Quesneville H."/>
            <person name="Oliver R.P."/>
            <person name="Wincker P."/>
            <person name="Balesdent M.-H."/>
            <person name="Howlett B.J."/>
        </authorList>
    </citation>
    <scope>NUCLEOTIDE SEQUENCE [LARGE SCALE GENOMIC DNA]</scope>
    <source>
        <strain evidence="3">JN3 / isolate v23.1.3 / race Av1-4-5-6-7-8</strain>
    </source>
</reference>
<sequence length="77" mass="8632">MPRTNTTSTTLPVPPQPRPRPTHKRFPSLPFLLRNQRLHPAHAPISQSHLDAARMVAAREQSGDDAVDAVARWLVCF</sequence>
<protein>
    <submittedName>
        <fullName evidence="2">Predicted protein</fullName>
    </submittedName>
</protein>
<gene>
    <name evidence="2" type="ORF">LEMA_uP016900.1</name>
</gene>
<dbReference type="EMBL" id="FP929138">
    <property type="protein sequence ID" value="CBY00560.1"/>
    <property type="molecule type" value="Genomic_DNA"/>
</dbReference>
<dbReference type="AlphaFoldDB" id="E5AA69"/>
<feature type="region of interest" description="Disordered" evidence="1">
    <location>
        <begin position="1"/>
        <end position="27"/>
    </location>
</feature>
<feature type="compositionally biased region" description="Polar residues" evidence="1">
    <location>
        <begin position="1"/>
        <end position="11"/>
    </location>
</feature>
<evidence type="ECO:0000256" key="1">
    <source>
        <dbReference type="SAM" id="MobiDB-lite"/>
    </source>
</evidence>
<dbReference type="HOGENOM" id="CLU_2638515_0_0_1"/>
<evidence type="ECO:0000313" key="2">
    <source>
        <dbReference type="EMBL" id="CBY00560.1"/>
    </source>
</evidence>
<dbReference type="Proteomes" id="UP000002668">
    <property type="component" value="Genome"/>
</dbReference>
<organism evidence="3">
    <name type="scientific">Leptosphaeria maculans (strain JN3 / isolate v23.1.3 / race Av1-4-5-6-7-8)</name>
    <name type="common">Blackleg fungus</name>
    <name type="synonym">Phoma lingam</name>
    <dbReference type="NCBI Taxonomy" id="985895"/>
    <lineage>
        <taxon>Eukaryota</taxon>
        <taxon>Fungi</taxon>
        <taxon>Dikarya</taxon>
        <taxon>Ascomycota</taxon>
        <taxon>Pezizomycotina</taxon>
        <taxon>Dothideomycetes</taxon>
        <taxon>Pleosporomycetidae</taxon>
        <taxon>Pleosporales</taxon>
        <taxon>Pleosporineae</taxon>
        <taxon>Leptosphaeriaceae</taxon>
        <taxon>Plenodomus</taxon>
        <taxon>Plenodomus lingam/Leptosphaeria maculans species complex</taxon>
    </lineage>
</organism>
<name>E5AA69_LEPMJ</name>
<dbReference type="InParanoid" id="E5AA69"/>